<comment type="caution">
    <text evidence="6">The sequence shown here is derived from an EMBL/GenBank/DDBJ whole genome shotgun (WGS) entry which is preliminary data.</text>
</comment>
<evidence type="ECO:0000313" key="7">
    <source>
        <dbReference type="Proteomes" id="UP000182379"/>
    </source>
</evidence>
<keyword evidence="3" id="KW-0804">Transcription</keyword>
<proteinExistence type="predicted"/>
<evidence type="ECO:0000259" key="5">
    <source>
        <dbReference type="PROSITE" id="PS51063"/>
    </source>
</evidence>
<dbReference type="Pfam" id="PF13545">
    <property type="entry name" value="HTH_Crp_2"/>
    <property type="match status" value="1"/>
</dbReference>
<gene>
    <name evidence="6" type="ORF">SAMN05216495_11074</name>
</gene>
<dbReference type="GO" id="GO:0003677">
    <property type="term" value="F:DNA binding"/>
    <property type="evidence" value="ECO:0007669"/>
    <property type="project" value="UniProtKB-KW"/>
</dbReference>
<dbReference type="InterPro" id="IPR018490">
    <property type="entry name" value="cNMP-bd_dom_sf"/>
</dbReference>
<dbReference type="Proteomes" id="UP000182379">
    <property type="component" value="Unassembled WGS sequence"/>
</dbReference>
<dbReference type="EMBL" id="FNOP01000010">
    <property type="protein sequence ID" value="SDX00814.1"/>
    <property type="molecule type" value="Genomic_DNA"/>
</dbReference>
<evidence type="ECO:0000256" key="3">
    <source>
        <dbReference type="ARBA" id="ARBA00023163"/>
    </source>
</evidence>
<dbReference type="SUPFAM" id="SSF46785">
    <property type="entry name" value="Winged helix' DNA-binding domain"/>
    <property type="match status" value="1"/>
</dbReference>
<dbReference type="PROSITE" id="PS50042">
    <property type="entry name" value="CNMP_BINDING_3"/>
    <property type="match status" value="1"/>
</dbReference>
<keyword evidence="1" id="KW-0805">Transcription regulation</keyword>
<dbReference type="PANTHER" id="PTHR24567">
    <property type="entry name" value="CRP FAMILY TRANSCRIPTIONAL REGULATORY PROTEIN"/>
    <property type="match status" value="1"/>
</dbReference>
<accession>A0A1H2Y821</accession>
<dbReference type="InterPro" id="IPR050397">
    <property type="entry name" value="Env_Response_Regulators"/>
</dbReference>
<evidence type="ECO:0000259" key="4">
    <source>
        <dbReference type="PROSITE" id="PS50042"/>
    </source>
</evidence>
<dbReference type="InterPro" id="IPR036390">
    <property type="entry name" value="WH_DNA-bd_sf"/>
</dbReference>
<name>A0A1H2Y821_ACIFE</name>
<feature type="domain" description="Cyclic nucleotide-binding" evidence="4">
    <location>
        <begin position="11"/>
        <end position="109"/>
    </location>
</feature>
<evidence type="ECO:0000256" key="1">
    <source>
        <dbReference type="ARBA" id="ARBA00023015"/>
    </source>
</evidence>
<keyword evidence="2" id="KW-0238">DNA-binding</keyword>
<dbReference type="Gene3D" id="2.60.120.10">
    <property type="entry name" value="Jelly Rolls"/>
    <property type="match status" value="1"/>
</dbReference>
<dbReference type="CDD" id="cd00038">
    <property type="entry name" value="CAP_ED"/>
    <property type="match status" value="1"/>
</dbReference>
<evidence type="ECO:0000256" key="2">
    <source>
        <dbReference type="ARBA" id="ARBA00023125"/>
    </source>
</evidence>
<evidence type="ECO:0000313" key="6">
    <source>
        <dbReference type="EMBL" id="SDX00814.1"/>
    </source>
</evidence>
<protein>
    <submittedName>
        <fullName evidence="6">cAMP-binding domain of CRP or a regulatory subunit of cAMP-dependent protein kinases</fullName>
    </submittedName>
</protein>
<dbReference type="GO" id="GO:0003700">
    <property type="term" value="F:DNA-binding transcription factor activity"/>
    <property type="evidence" value="ECO:0007669"/>
    <property type="project" value="TreeGrafter"/>
</dbReference>
<dbReference type="SUPFAM" id="SSF51206">
    <property type="entry name" value="cAMP-binding domain-like"/>
    <property type="match status" value="1"/>
</dbReference>
<organism evidence="6 7">
    <name type="scientific">Acidaminococcus fermentans</name>
    <dbReference type="NCBI Taxonomy" id="905"/>
    <lineage>
        <taxon>Bacteria</taxon>
        <taxon>Bacillati</taxon>
        <taxon>Bacillota</taxon>
        <taxon>Negativicutes</taxon>
        <taxon>Acidaminococcales</taxon>
        <taxon>Acidaminococcaceae</taxon>
        <taxon>Acidaminococcus</taxon>
    </lineage>
</organism>
<dbReference type="RefSeq" id="WP_074706559.1">
    <property type="nucleotide sequence ID" value="NZ_FNOP01000010.1"/>
</dbReference>
<dbReference type="InterPro" id="IPR014710">
    <property type="entry name" value="RmlC-like_jellyroll"/>
</dbReference>
<dbReference type="Pfam" id="PF00027">
    <property type="entry name" value="cNMP_binding"/>
    <property type="match status" value="1"/>
</dbReference>
<dbReference type="InterPro" id="IPR000595">
    <property type="entry name" value="cNMP-bd_dom"/>
</dbReference>
<sequence length="220" mass="24778">MDTAFLAKTALFKNVPPEEILVRMHCLGGVVRSYEKGSYIHYAGDVVHTVSMVLSGKVIIENDDLWGNRNLLGQIGPGELFAEAYACAENEPLLINVLAAENTTVLMMDLSKVFHTCSRSCPQHQQISDNLLHILARKNLSLSRRILHTSSKSIRGRVLSYLSFLAAQQKKKIITVPFNRQQMADYLSVDRSALSNELSKMQKEGILEYHKESFKLLKEE</sequence>
<dbReference type="InterPro" id="IPR012318">
    <property type="entry name" value="HTH_CRP"/>
</dbReference>
<dbReference type="PANTHER" id="PTHR24567:SF58">
    <property type="entry name" value="CYCLIC AMP-BINDING REGULATORY PROTEIN"/>
    <property type="match status" value="1"/>
</dbReference>
<feature type="domain" description="HTH crp-type" evidence="5">
    <location>
        <begin position="152"/>
        <end position="220"/>
    </location>
</feature>
<dbReference type="AlphaFoldDB" id="A0A1H2Y821"/>
<dbReference type="GO" id="GO:0005829">
    <property type="term" value="C:cytosol"/>
    <property type="evidence" value="ECO:0007669"/>
    <property type="project" value="TreeGrafter"/>
</dbReference>
<reference evidence="6 7" key="1">
    <citation type="submission" date="2016-10" db="EMBL/GenBank/DDBJ databases">
        <authorList>
            <person name="Varghese N."/>
            <person name="Submissions S."/>
        </authorList>
    </citation>
    <scope>NUCLEOTIDE SEQUENCE [LARGE SCALE GENOMIC DNA]</scope>
    <source>
        <strain evidence="6 7">WCC6</strain>
    </source>
</reference>
<dbReference type="PROSITE" id="PS51063">
    <property type="entry name" value="HTH_CRP_2"/>
    <property type="match status" value="1"/>
</dbReference>